<dbReference type="AlphaFoldDB" id="A0A7K3RRX9"/>
<gene>
    <name evidence="2" type="ORF">G3I50_06470</name>
</gene>
<evidence type="ECO:0000313" key="2">
    <source>
        <dbReference type="EMBL" id="NEC17907.1"/>
    </source>
</evidence>
<reference evidence="2 3" key="1">
    <citation type="submission" date="2020-01" db="EMBL/GenBank/DDBJ databases">
        <title>Insect and environment-associated Actinomycetes.</title>
        <authorList>
            <person name="Currrie C."/>
            <person name="Chevrette M."/>
            <person name="Carlson C."/>
            <person name="Stubbendieck R."/>
            <person name="Wendt-Pienkowski E."/>
        </authorList>
    </citation>
    <scope>NUCLEOTIDE SEQUENCE [LARGE SCALE GENOMIC DNA]</scope>
    <source>
        <strain evidence="2 3">SID7590</strain>
    </source>
</reference>
<dbReference type="InterPro" id="IPR011101">
    <property type="entry name" value="DUF5131"/>
</dbReference>
<proteinExistence type="predicted"/>
<feature type="region of interest" description="Disordered" evidence="1">
    <location>
        <begin position="335"/>
        <end position="366"/>
    </location>
</feature>
<dbReference type="Proteomes" id="UP000469670">
    <property type="component" value="Unassembled WGS sequence"/>
</dbReference>
<comment type="caution">
    <text evidence="2">The sequence shown here is derived from an EMBL/GenBank/DDBJ whole genome shotgun (WGS) entry which is preliminary data.</text>
</comment>
<dbReference type="Pfam" id="PF07505">
    <property type="entry name" value="DUF5131"/>
    <property type="match status" value="1"/>
</dbReference>
<sequence>MRSEVPPLRRHQPPSPLHQRPQPSEPCAVTNIQWTEQTWNPTTGCDRISDGCLNCYALSMAKRLKGMGSAKYQTDGNLTTSGPGFALTTHPDTLTEPLRWKKPRKVFVNSMSDLFHARVPRDFLAQVFAVMAATPQHTYQILTKRPDRAARILTDLCTCGNGHPPGEHFRSSMEWAATPHSPTYVPGLEHGIYHRSGWPLPNVWIGTSVENQKYADLRIPALLKTPAAVRFLSMEPLIGPVDLCGPIVPGRGRPRLTYWLDGRPGYSDPVPTGTGIEMRSLTTGPRLDWVIVGGESGPGARPMNPAWATQIVQECQYSKVAVFVKQLGTVWARENNASDTKGGNPDDWPAELRVREYPTTTEAPRA</sequence>
<accession>A0A7K3RRX9</accession>
<dbReference type="EMBL" id="JAAGMP010000314">
    <property type="protein sequence ID" value="NEC17907.1"/>
    <property type="molecule type" value="Genomic_DNA"/>
</dbReference>
<feature type="region of interest" description="Disordered" evidence="1">
    <location>
        <begin position="1"/>
        <end position="25"/>
    </location>
</feature>
<protein>
    <submittedName>
        <fullName evidence="2">Phage Gp37/Gp68 family protein</fullName>
    </submittedName>
</protein>
<name>A0A7K3RRX9_9ACTN</name>
<evidence type="ECO:0000313" key="3">
    <source>
        <dbReference type="Proteomes" id="UP000469670"/>
    </source>
</evidence>
<organism evidence="2 3">
    <name type="scientific">Streptomyces parvus</name>
    <dbReference type="NCBI Taxonomy" id="66428"/>
    <lineage>
        <taxon>Bacteria</taxon>
        <taxon>Bacillati</taxon>
        <taxon>Actinomycetota</taxon>
        <taxon>Actinomycetes</taxon>
        <taxon>Kitasatosporales</taxon>
        <taxon>Streptomycetaceae</taxon>
        <taxon>Streptomyces</taxon>
    </lineage>
</organism>
<evidence type="ECO:0000256" key="1">
    <source>
        <dbReference type="SAM" id="MobiDB-lite"/>
    </source>
</evidence>